<dbReference type="EMBL" id="JAFIRN010000014">
    <property type="protein sequence ID" value="KAG5835741.1"/>
    <property type="molecule type" value="Genomic_DNA"/>
</dbReference>
<accession>A0A9D3LRN6</accession>
<evidence type="ECO:0000256" key="1">
    <source>
        <dbReference type="SAM" id="MobiDB-lite"/>
    </source>
</evidence>
<dbReference type="AlphaFoldDB" id="A0A9D3LRN6"/>
<organism evidence="3 4">
    <name type="scientific">Anguilla anguilla</name>
    <name type="common">European freshwater eel</name>
    <name type="synonym">Muraena anguilla</name>
    <dbReference type="NCBI Taxonomy" id="7936"/>
    <lineage>
        <taxon>Eukaryota</taxon>
        <taxon>Metazoa</taxon>
        <taxon>Chordata</taxon>
        <taxon>Craniata</taxon>
        <taxon>Vertebrata</taxon>
        <taxon>Euteleostomi</taxon>
        <taxon>Actinopterygii</taxon>
        <taxon>Neopterygii</taxon>
        <taxon>Teleostei</taxon>
        <taxon>Anguilliformes</taxon>
        <taxon>Anguillidae</taxon>
        <taxon>Anguilla</taxon>
    </lineage>
</organism>
<dbReference type="SMART" id="SM01394">
    <property type="entry name" value="S_100"/>
    <property type="match status" value="1"/>
</dbReference>
<dbReference type="SUPFAM" id="SSF47473">
    <property type="entry name" value="EF-hand"/>
    <property type="match status" value="1"/>
</dbReference>
<dbReference type="InterPro" id="IPR013787">
    <property type="entry name" value="S100_Ca-bd_sub"/>
</dbReference>
<protein>
    <recommendedName>
        <fullName evidence="2">S100/CaBP-9k-type calcium binding subdomain domain-containing protein</fullName>
    </recommendedName>
</protein>
<feature type="domain" description="S100/CaBP-9k-type calcium binding subdomain" evidence="2">
    <location>
        <begin position="49"/>
        <end position="88"/>
    </location>
</feature>
<dbReference type="Pfam" id="PF01023">
    <property type="entry name" value="S_100"/>
    <property type="match status" value="1"/>
</dbReference>
<evidence type="ECO:0000259" key="2">
    <source>
        <dbReference type="SMART" id="SM01394"/>
    </source>
</evidence>
<evidence type="ECO:0000313" key="4">
    <source>
        <dbReference type="Proteomes" id="UP001044222"/>
    </source>
</evidence>
<feature type="compositionally biased region" description="Basic and acidic residues" evidence="1">
    <location>
        <begin position="9"/>
        <end position="18"/>
    </location>
</feature>
<evidence type="ECO:0000313" key="3">
    <source>
        <dbReference type="EMBL" id="KAG5835741.1"/>
    </source>
</evidence>
<keyword evidence="4" id="KW-1185">Reference proteome</keyword>
<sequence length="139" mass="15242">MGGSAFSSGKRDQPRPKTEPNLTSKKIPKSVPISKQLSSIKALARGTDLEKAMATALLVFYNSAGPDGRVSKGDVRELLVTQFQTFMQGQESKPKYKETMADLRKDEDKRIAVEDFMLFLLGLTVSSDLLTEIQGAGMQ</sequence>
<feature type="region of interest" description="Disordered" evidence="1">
    <location>
        <begin position="1"/>
        <end position="28"/>
    </location>
</feature>
<proteinExistence type="predicted"/>
<dbReference type="InterPro" id="IPR034325">
    <property type="entry name" value="S-100_dom"/>
</dbReference>
<comment type="caution">
    <text evidence="3">The sequence shown here is derived from an EMBL/GenBank/DDBJ whole genome shotgun (WGS) entry which is preliminary data.</text>
</comment>
<reference evidence="3" key="1">
    <citation type="submission" date="2021-01" db="EMBL/GenBank/DDBJ databases">
        <title>A chromosome-scale assembly of European eel, Anguilla anguilla.</title>
        <authorList>
            <person name="Henkel C."/>
            <person name="Jong-Raadsen S.A."/>
            <person name="Dufour S."/>
            <person name="Weltzien F.-A."/>
            <person name="Palstra A.P."/>
            <person name="Pelster B."/>
            <person name="Spaink H.P."/>
            <person name="Van Den Thillart G.E."/>
            <person name="Jansen H."/>
            <person name="Zahm M."/>
            <person name="Klopp C."/>
            <person name="Cedric C."/>
            <person name="Louis A."/>
            <person name="Berthelot C."/>
            <person name="Parey E."/>
            <person name="Roest Crollius H."/>
            <person name="Montfort J."/>
            <person name="Robinson-Rechavi M."/>
            <person name="Bucao C."/>
            <person name="Bouchez O."/>
            <person name="Gislard M."/>
            <person name="Lluch J."/>
            <person name="Milhes M."/>
            <person name="Lampietro C."/>
            <person name="Lopez Roques C."/>
            <person name="Donnadieu C."/>
            <person name="Braasch I."/>
            <person name="Desvignes T."/>
            <person name="Postlethwait J."/>
            <person name="Bobe J."/>
            <person name="Guiguen Y."/>
            <person name="Dirks R."/>
        </authorList>
    </citation>
    <scope>NUCLEOTIDE SEQUENCE</scope>
    <source>
        <strain evidence="3">Tag_6206</strain>
        <tissue evidence="3">Liver</tissue>
    </source>
</reference>
<dbReference type="GO" id="GO:0046914">
    <property type="term" value="F:transition metal ion binding"/>
    <property type="evidence" value="ECO:0007669"/>
    <property type="project" value="InterPro"/>
</dbReference>
<dbReference type="Gene3D" id="1.10.238.10">
    <property type="entry name" value="EF-hand"/>
    <property type="match status" value="1"/>
</dbReference>
<dbReference type="Proteomes" id="UP001044222">
    <property type="component" value="Chromosome 14"/>
</dbReference>
<dbReference type="InterPro" id="IPR011992">
    <property type="entry name" value="EF-hand-dom_pair"/>
</dbReference>
<dbReference type="CDD" id="cd00213">
    <property type="entry name" value="S-100"/>
    <property type="match status" value="1"/>
</dbReference>
<gene>
    <name evidence="3" type="ORF">ANANG_G00247230</name>
</gene>
<name>A0A9D3LRN6_ANGAN</name>